<sequence length="287" mass="32976">MESLHDIKDGVTKLLPKEDIDRLFHYLPNGADGNCFFYAVSQSISPIYRNLLHGKPGEAESIRAGLCEFYRIFNREANYDSESLMGKIQTSLYGVGERHTNDMCRDKTYAEETDVLATALYLDIEIMVFSHSPGDQNHYFISTYYSPRQKIRPTVLLRLSGEHYEAMIPKLDSTSAYYGTRKSRIPSPSKEMRPPSPKGSLHGTRKTRTPSPKGSFYGTRKARTPSPTDPLLGRTIRKMFRSETTGKKEPFIGTILEYDPKKKLYRVYYPDEDEEQLTKKEIEKFLI</sequence>
<dbReference type="AlphaFoldDB" id="A0A6C0EKS8"/>
<evidence type="ECO:0000256" key="1">
    <source>
        <dbReference type="SAM" id="MobiDB-lite"/>
    </source>
</evidence>
<evidence type="ECO:0000259" key="2">
    <source>
        <dbReference type="PROSITE" id="PS50802"/>
    </source>
</evidence>
<feature type="region of interest" description="Disordered" evidence="1">
    <location>
        <begin position="178"/>
        <end position="231"/>
    </location>
</feature>
<dbReference type="InterPro" id="IPR003323">
    <property type="entry name" value="OTU_dom"/>
</dbReference>
<reference evidence="3" key="1">
    <citation type="journal article" date="2020" name="Nature">
        <title>Giant virus diversity and host interactions through global metagenomics.</title>
        <authorList>
            <person name="Schulz F."/>
            <person name="Roux S."/>
            <person name="Paez-Espino D."/>
            <person name="Jungbluth S."/>
            <person name="Walsh D.A."/>
            <person name="Denef V.J."/>
            <person name="McMahon K.D."/>
            <person name="Konstantinidis K.T."/>
            <person name="Eloe-Fadrosh E.A."/>
            <person name="Kyrpides N.C."/>
            <person name="Woyke T."/>
        </authorList>
    </citation>
    <scope>NUCLEOTIDE SEQUENCE</scope>
    <source>
        <strain evidence="3">GVMAG-M-3300009068-24</strain>
    </source>
</reference>
<organism evidence="3">
    <name type="scientific">viral metagenome</name>
    <dbReference type="NCBI Taxonomy" id="1070528"/>
    <lineage>
        <taxon>unclassified sequences</taxon>
        <taxon>metagenomes</taxon>
        <taxon>organismal metagenomes</taxon>
    </lineage>
</organism>
<dbReference type="InterPro" id="IPR047365">
    <property type="entry name" value="Tudor_AtPTM-like"/>
</dbReference>
<protein>
    <recommendedName>
        <fullName evidence="2">OTU domain-containing protein</fullName>
    </recommendedName>
</protein>
<accession>A0A6C0EKS8</accession>
<dbReference type="CDD" id="cd22744">
    <property type="entry name" value="OTU"/>
    <property type="match status" value="1"/>
</dbReference>
<dbReference type="EMBL" id="MN738882">
    <property type="protein sequence ID" value="QHT29766.1"/>
    <property type="molecule type" value="Genomic_DNA"/>
</dbReference>
<proteinExistence type="predicted"/>
<feature type="domain" description="OTU" evidence="2">
    <location>
        <begin position="24"/>
        <end position="170"/>
    </location>
</feature>
<dbReference type="Pfam" id="PF21743">
    <property type="entry name" value="PTM_DIR17_Tudor"/>
    <property type="match status" value="1"/>
</dbReference>
<evidence type="ECO:0000313" key="3">
    <source>
        <dbReference type="EMBL" id="QHT29766.1"/>
    </source>
</evidence>
<name>A0A6C0EKS8_9ZZZZ</name>
<dbReference type="Gene3D" id="3.90.70.80">
    <property type="match status" value="1"/>
</dbReference>
<dbReference type="PROSITE" id="PS50802">
    <property type="entry name" value="OTU"/>
    <property type="match status" value="1"/>
</dbReference>